<keyword evidence="3 5" id="KW-1133">Transmembrane helix</keyword>
<sequence>MSYLYRPVPLSATEVSELKVQIQSRTDELIRLTTQLRRERHISGTKNKRNWFQKRKSEANDLLRLNKLKQMVYVLEIEKEEYDLLTNQQYNPMVYKMNLVLGVLASFYSIFWLLQILLYLLIDPSASPFLNIYIIQFQHWFPIFGSMTAVSFAAFLQLAVMKGCFKFGIRFFLIDLHPLKFNKTSTHSFMCNLAIYLCTTFSVVHLLVNAFAEYARYTDIAGIFIQVRYLDFFTIFFDNRIFEILFLLFAALTSIWFAFSGPRDRPASAAKLRASLLADSSSIEMRQNLSSSSSKYIIIHRLLLLMRNKQC</sequence>
<dbReference type="AlphaFoldDB" id="A0A7S3NJ84"/>
<evidence type="ECO:0000256" key="1">
    <source>
        <dbReference type="ARBA" id="ARBA00004141"/>
    </source>
</evidence>
<reference evidence="6" key="1">
    <citation type="submission" date="2021-01" db="EMBL/GenBank/DDBJ databases">
        <authorList>
            <person name="Corre E."/>
            <person name="Pelletier E."/>
            <person name="Niang G."/>
            <person name="Scheremetjew M."/>
            <person name="Finn R."/>
            <person name="Kale V."/>
            <person name="Holt S."/>
            <person name="Cochrane G."/>
            <person name="Meng A."/>
            <person name="Brown T."/>
            <person name="Cohen L."/>
        </authorList>
    </citation>
    <scope>NUCLEOTIDE SEQUENCE</scope>
    <source>
        <strain evidence="6">CCMP1510</strain>
    </source>
</reference>
<evidence type="ECO:0000256" key="4">
    <source>
        <dbReference type="ARBA" id="ARBA00023136"/>
    </source>
</evidence>
<keyword evidence="4 5" id="KW-0472">Membrane</keyword>
<protein>
    <submittedName>
        <fullName evidence="6">Uncharacterized protein</fullName>
    </submittedName>
</protein>
<organism evidence="6">
    <name type="scientific">Aureoumbra lagunensis</name>
    <dbReference type="NCBI Taxonomy" id="44058"/>
    <lineage>
        <taxon>Eukaryota</taxon>
        <taxon>Sar</taxon>
        <taxon>Stramenopiles</taxon>
        <taxon>Ochrophyta</taxon>
        <taxon>Pelagophyceae</taxon>
        <taxon>Pelagomonadales</taxon>
        <taxon>Aureoumbra</taxon>
    </lineage>
</organism>
<evidence type="ECO:0000256" key="2">
    <source>
        <dbReference type="ARBA" id="ARBA00022692"/>
    </source>
</evidence>
<feature type="transmembrane region" description="Helical" evidence="5">
    <location>
        <begin position="140"/>
        <end position="160"/>
    </location>
</feature>
<gene>
    <name evidence="6" type="ORF">ALAG00032_LOCUS4708</name>
</gene>
<keyword evidence="2 5" id="KW-0812">Transmembrane</keyword>
<dbReference type="PANTHER" id="PTHR31652:SF0">
    <property type="entry name" value="LIMR FAMILY PROTEIN DDB_G0283707-RELATED"/>
    <property type="match status" value="1"/>
</dbReference>
<dbReference type="PANTHER" id="PTHR31652">
    <property type="entry name" value="LIMR FAMILY PROTEIN DDB_G0283707-RELATED"/>
    <property type="match status" value="1"/>
</dbReference>
<accession>A0A7S3NJ84</accession>
<dbReference type="EMBL" id="HBIJ01006682">
    <property type="protein sequence ID" value="CAE0363967.1"/>
    <property type="molecule type" value="Transcribed_RNA"/>
</dbReference>
<proteinExistence type="predicted"/>
<feature type="transmembrane region" description="Helical" evidence="5">
    <location>
        <begin position="99"/>
        <end position="120"/>
    </location>
</feature>
<evidence type="ECO:0000256" key="3">
    <source>
        <dbReference type="ARBA" id="ARBA00022989"/>
    </source>
</evidence>
<evidence type="ECO:0000256" key="5">
    <source>
        <dbReference type="SAM" id="Phobius"/>
    </source>
</evidence>
<comment type="subcellular location">
    <subcellularLocation>
        <location evidence="1">Membrane</location>
        <topology evidence="1">Multi-pass membrane protein</topology>
    </subcellularLocation>
</comment>
<evidence type="ECO:0000313" key="6">
    <source>
        <dbReference type="EMBL" id="CAE0363967.1"/>
    </source>
</evidence>
<feature type="transmembrane region" description="Helical" evidence="5">
    <location>
        <begin position="241"/>
        <end position="259"/>
    </location>
</feature>
<feature type="transmembrane region" description="Helical" evidence="5">
    <location>
        <begin position="189"/>
        <end position="208"/>
    </location>
</feature>
<name>A0A7S3NJ84_9STRA</name>
<dbReference type="GO" id="GO:0016020">
    <property type="term" value="C:membrane"/>
    <property type="evidence" value="ECO:0007669"/>
    <property type="project" value="UniProtKB-SubCell"/>
</dbReference>